<dbReference type="Pfam" id="PF00076">
    <property type="entry name" value="RRM_1"/>
    <property type="match status" value="1"/>
</dbReference>
<accession>A0A6G3MGN8</accession>
<dbReference type="CDD" id="cd12363">
    <property type="entry name" value="RRM_TRA2"/>
    <property type="match status" value="1"/>
</dbReference>
<name>A0A6G3MGN8_HENSL</name>
<feature type="compositionally biased region" description="Basic and acidic residues" evidence="2">
    <location>
        <begin position="58"/>
        <end position="74"/>
    </location>
</feature>
<dbReference type="InterPro" id="IPR000504">
    <property type="entry name" value="RRM_dom"/>
</dbReference>
<reference evidence="4" key="1">
    <citation type="submission" date="2018-11" db="EMBL/GenBank/DDBJ databases">
        <title>Henneguya salminicola genome and transcriptome.</title>
        <authorList>
            <person name="Yahalomi D."/>
            <person name="Atkinson S.D."/>
            <person name="Neuhof M."/>
            <person name="Chang E.S."/>
            <person name="Philippe H."/>
            <person name="Cartwright P."/>
            <person name="Bartholomew J.L."/>
            <person name="Huchon D."/>
        </authorList>
    </citation>
    <scope>NUCLEOTIDE SEQUENCE</scope>
    <source>
        <strain evidence="4">Hz1</strain>
        <tissue evidence="4">Whole</tissue>
    </source>
</reference>
<dbReference type="InterPro" id="IPR012677">
    <property type="entry name" value="Nucleotide-bd_a/b_plait_sf"/>
</dbReference>
<organism evidence="4">
    <name type="scientific">Henneguya salminicola</name>
    <name type="common">Myxosporean</name>
    <dbReference type="NCBI Taxonomy" id="69463"/>
    <lineage>
        <taxon>Eukaryota</taxon>
        <taxon>Metazoa</taxon>
        <taxon>Cnidaria</taxon>
        <taxon>Myxozoa</taxon>
        <taxon>Myxosporea</taxon>
        <taxon>Bivalvulida</taxon>
        <taxon>Platysporina</taxon>
        <taxon>Myxobolidae</taxon>
        <taxon>Henneguya</taxon>
    </lineage>
</organism>
<dbReference type="PROSITE" id="PS50102">
    <property type="entry name" value="RRM"/>
    <property type="match status" value="1"/>
</dbReference>
<feature type="compositionally biased region" description="Basic and acidic residues" evidence="2">
    <location>
        <begin position="173"/>
        <end position="187"/>
    </location>
</feature>
<evidence type="ECO:0000256" key="1">
    <source>
        <dbReference type="PROSITE-ProRule" id="PRU00176"/>
    </source>
</evidence>
<dbReference type="EMBL" id="GHBP01002721">
    <property type="protein sequence ID" value="NDJ93177.1"/>
    <property type="molecule type" value="Transcribed_RNA"/>
</dbReference>
<protein>
    <submittedName>
        <fullName evidence="4">Transformer-2 protein homolog alpha (Trinotate prediction)</fullName>
    </submittedName>
</protein>
<feature type="region of interest" description="Disordered" evidence="2">
    <location>
        <begin position="1"/>
        <end position="74"/>
    </location>
</feature>
<keyword evidence="1" id="KW-0694">RNA-binding</keyword>
<evidence type="ECO:0000313" key="4">
    <source>
        <dbReference type="EMBL" id="NDJ93177.1"/>
    </source>
</evidence>
<sequence>MSDVEVIASREIRNSRDVKSSSRSSVEQRSRNKSIEKKPHKKSSRSLSRSRSQSRRSASRESSKSGKDRNDITRDNPVPCKCLGVFGLSLYTKERDLKDMFRKCGPIDHCTIVYDRRTGRSRGFGFVRFRHQDDADEARELMNGKEFDSRKIRVDYSVTQRPHSPTPGVYMGKTRDPPRSSRYDDRRDRRRYSRSRSPRSRTRSRSRSRSYDRRR</sequence>
<feature type="compositionally biased region" description="Basic residues" evidence="2">
    <location>
        <begin position="188"/>
        <end position="215"/>
    </location>
</feature>
<feature type="region of interest" description="Disordered" evidence="2">
    <location>
        <begin position="152"/>
        <end position="215"/>
    </location>
</feature>
<dbReference type="SUPFAM" id="SSF54928">
    <property type="entry name" value="RNA-binding domain, RBD"/>
    <property type="match status" value="1"/>
</dbReference>
<dbReference type="Gene3D" id="3.30.70.330">
    <property type="match status" value="1"/>
</dbReference>
<dbReference type="GO" id="GO:0003723">
    <property type="term" value="F:RNA binding"/>
    <property type="evidence" value="ECO:0007669"/>
    <property type="project" value="UniProtKB-UniRule"/>
</dbReference>
<evidence type="ECO:0000256" key="2">
    <source>
        <dbReference type="SAM" id="MobiDB-lite"/>
    </source>
</evidence>
<dbReference type="InterPro" id="IPR050441">
    <property type="entry name" value="RBM"/>
</dbReference>
<dbReference type="PANTHER" id="PTHR48034">
    <property type="entry name" value="TRANSFORMER-2 SEX-DETERMINING PROTEIN-RELATED"/>
    <property type="match status" value="1"/>
</dbReference>
<dbReference type="InterPro" id="IPR035979">
    <property type="entry name" value="RBD_domain_sf"/>
</dbReference>
<feature type="domain" description="RRM" evidence="3">
    <location>
        <begin position="81"/>
        <end position="159"/>
    </location>
</feature>
<evidence type="ECO:0000259" key="3">
    <source>
        <dbReference type="PROSITE" id="PS50102"/>
    </source>
</evidence>
<proteinExistence type="predicted"/>
<feature type="compositionally biased region" description="Basic and acidic residues" evidence="2">
    <location>
        <begin position="8"/>
        <end position="37"/>
    </location>
</feature>
<dbReference type="SMART" id="SM00360">
    <property type="entry name" value="RRM"/>
    <property type="match status" value="1"/>
</dbReference>
<dbReference type="AlphaFoldDB" id="A0A6G3MGN8"/>